<protein>
    <submittedName>
        <fullName evidence="2">Uncharacterized protein</fullName>
    </submittedName>
</protein>
<feature type="non-terminal residue" evidence="2">
    <location>
        <position position="134"/>
    </location>
</feature>
<evidence type="ECO:0000313" key="2">
    <source>
        <dbReference type="EMBL" id="CAF5141522.1"/>
    </source>
</evidence>
<evidence type="ECO:0000256" key="1">
    <source>
        <dbReference type="SAM" id="MobiDB-lite"/>
    </source>
</evidence>
<gene>
    <name evidence="2" type="ORF">BYL167_LOCUS70261</name>
</gene>
<dbReference type="AlphaFoldDB" id="A0A8S3FUQ5"/>
<proteinExistence type="predicted"/>
<dbReference type="Proteomes" id="UP000681967">
    <property type="component" value="Unassembled WGS sequence"/>
</dbReference>
<organism evidence="2 3">
    <name type="scientific">Rotaria magnacalcarata</name>
    <dbReference type="NCBI Taxonomy" id="392030"/>
    <lineage>
        <taxon>Eukaryota</taxon>
        <taxon>Metazoa</taxon>
        <taxon>Spiralia</taxon>
        <taxon>Gnathifera</taxon>
        <taxon>Rotifera</taxon>
        <taxon>Eurotatoria</taxon>
        <taxon>Bdelloidea</taxon>
        <taxon>Philodinida</taxon>
        <taxon>Philodinidae</taxon>
        <taxon>Rotaria</taxon>
    </lineage>
</organism>
<feature type="compositionally biased region" description="Low complexity" evidence="1">
    <location>
        <begin position="108"/>
        <end position="117"/>
    </location>
</feature>
<dbReference type="EMBL" id="CAJOBH010252360">
    <property type="protein sequence ID" value="CAF5141522.1"/>
    <property type="molecule type" value="Genomic_DNA"/>
</dbReference>
<comment type="caution">
    <text evidence="2">The sequence shown here is derived from an EMBL/GenBank/DDBJ whole genome shotgun (WGS) entry which is preliminary data.</text>
</comment>
<sequence length="134" mass="15547">ERPIDSKPIIISNTNGKPSETNKSTSTIPQIIDHNEQEKIIVNELNQMRKQLVIFQDQVKTINKSFEEGDDIIQQLGNETNQYMYAITTALNKAEQILGRKFVVNQQQQQQQQQHQQAIARERKQEFDTLNKPT</sequence>
<feature type="region of interest" description="Disordered" evidence="1">
    <location>
        <begin position="108"/>
        <end position="134"/>
    </location>
</feature>
<evidence type="ECO:0000313" key="3">
    <source>
        <dbReference type="Proteomes" id="UP000681967"/>
    </source>
</evidence>
<feature type="compositionally biased region" description="Polar residues" evidence="1">
    <location>
        <begin position="11"/>
        <end position="26"/>
    </location>
</feature>
<accession>A0A8S3FUQ5</accession>
<feature type="compositionally biased region" description="Basic and acidic residues" evidence="1">
    <location>
        <begin position="120"/>
        <end position="134"/>
    </location>
</feature>
<feature type="region of interest" description="Disordered" evidence="1">
    <location>
        <begin position="1"/>
        <end position="26"/>
    </location>
</feature>
<reference evidence="2" key="1">
    <citation type="submission" date="2021-02" db="EMBL/GenBank/DDBJ databases">
        <authorList>
            <person name="Nowell W R."/>
        </authorList>
    </citation>
    <scope>NUCLEOTIDE SEQUENCE</scope>
</reference>
<name>A0A8S3FUQ5_9BILA</name>